<dbReference type="RefSeq" id="WP_105051869.1">
    <property type="nucleotide sequence ID" value="NZ_BMYG01000003.1"/>
</dbReference>
<sequence length="237" mass="27091">MAVNFQPLHKETHKNIKIKPVQSVEDLATQHALGVVVQEFALAGNQYPIAFIKEKDKETFYPVVLLSLEPNKNLFVNADNKWDGMYMPARYTHKPFSVIPSQEDKNLFGIAINMDSEVISEDEGQALFDEKGEETEYLANRKKSLISYVEHEQITKAFIDELVKFDLLHSQNIGVKVGEKEFNLNGLFIVDEKKLSALSDEDFLSLRKRGFLGPIYSHLSSMHQVNNLVKVYTEKNK</sequence>
<dbReference type="InterPro" id="IPR010836">
    <property type="entry name" value="SapC"/>
</dbReference>
<dbReference type="AlphaFoldDB" id="A0A2S7UUI4"/>
<dbReference type="Proteomes" id="UP000239007">
    <property type="component" value="Unassembled WGS sequence"/>
</dbReference>
<comment type="caution">
    <text evidence="1">The sequence shown here is derived from an EMBL/GenBank/DDBJ whole genome shotgun (WGS) entry which is preliminary data.</text>
</comment>
<name>A0A2S7UUI4_9GAMM</name>
<reference evidence="1 2" key="1">
    <citation type="submission" date="2016-12" db="EMBL/GenBank/DDBJ databases">
        <title>Diversity of luminous bacteria.</title>
        <authorList>
            <person name="Yoshizawa S."/>
            <person name="Kogure K."/>
        </authorList>
    </citation>
    <scope>NUCLEOTIDE SEQUENCE [LARGE SCALE GENOMIC DNA]</scope>
    <source>
        <strain evidence="1 2">SA4-48</strain>
    </source>
</reference>
<accession>A0A2S7UUI4</accession>
<evidence type="ECO:0000313" key="2">
    <source>
        <dbReference type="Proteomes" id="UP000239007"/>
    </source>
</evidence>
<dbReference type="OrthoDB" id="9806524at2"/>
<dbReference type="EMBL" id="MSCH01000003">
    <property type="protein sequence ID" value="PQJ53388.1"/>
    <property type="molecule type" value="Genomic_DNA"/>
</dbReference>
<keyword evidence="2" id="KW-1185">Reference proteome</keyword>
<proteinExistence type="predicted"/>
<evidence type="ECO:0000313" key="1">
    <source>
        <dbReference type="EMBL" id="PQJ53388.1"/>
    </source>
</evidence>
<protein>
    <submittedName>
        <fullName evidence="1">Multidrug transporter</fullName>
    </submittedName>
</protein>
<organism evidence="1 2">
    <name type="scientific">Psychrosphaera saromensis</name>
    <dbReference type="NCBI Taxonomy" id="716813"/>
    <lineage>
        <taxon>Bacteria</taxon>
        <taxon>Pseudomonadati</taxon>
        <taxon>Pseudomonadota</taxon>
        <taxon>Gammaproteobacteria</taxon>
        <taxon>Alteromonadales</taxon>
        <taxon>Pseudoalteromonadaceae</taxon>
        <taxon>Psychrosphaera</taxon>
    </lineage>
</organism>
<gene>
    <name evidence="1" type="ORF">BTO11_06685</name>
</gene>
<dbReference type="Pfam" id="PF07277">
    <property type="entry name" value="SapC"/>
    <property type="match status" value="1"/>
</dbReference>